<proteinExistence type="predicted"/>
<protein>
    <submittedName>
        <fullName evidence="1">Uncharacterized protein</fullName>
    </submittedName>
</protein>
<evidence type="ECO:0000313" key="1">
    <source>
        <dbReference type="EMBL" id="TGX99713.1"/>
    </source>
</evidence>
<keyword evidence="2" id="KW-1185">Reference proteome</keyword>
<dbReference type="EMBL" id="SRZB01000005">
    <property type="protein sequence ID" value="TGX99713.1"/>
    <property type="molecule type" value="Genomic_DNA"/>
</dbReference>
<dbReference type="Proteomes" id="UP000307720">
    <property type="component" value="Unassembled WGS sequence"/>
</dbReference>
<evidence type="ECO:0000313" key="2">
    <source>
        <dbReference type="Proteomes" id="UP000307720"/>
    </source>
</evidence>
<organism evidence="1 2">
    <name type="scientific">Hominisplanchenecus murintestinalis</name>
    <dbReference type="NCBI Taxonomy" id="2941517"/>
    <lineage>
        <taxon>Bacteria</taxon>
        <taxon>Bacillati</taxon>
        <taxon>Bacillota</taxon>
        <taxon>Clostridia</taxon>
        <taxon>Lachnospirales</taxon>
        <taxon>Lachnospiraceae</taxon>
        <taxon>Hominisplanchenecus</taxon>
    </lineage>
</organism>
<accession>A0AC61R3T6</accession>
<comment type="caution">
    <text evidence="1">The sequence shown here is derived from an EMBL/GenBank/DDBJ whole genome shotgun (WGS) entry which is preliminary data.</text>
</comment>
<name>A0AC61R3T6_9FIRM</name>
<reference evidence="1" key="1">
    <citation type="submission" date="2019-04" db="EMBL/GenBank/DDBJ databases">
        <title>Microbes associate with the intestines of laboratory mice.</title>
        <authorList>
            <person name="Navarre W."/>
            <person name="Wong E."/>
            <person name="Huang K."/>
            <person name="Tropini C."/>
            <person name="Ng K."/>
            <person name="Yu B."/>
        </authorList>
    </citation>
    <scope>NUCLEOTIDE SEQUENCE</scope>
    <source>
        <strain evidence="1">NM72_1-8</strain>
    </source>
</reference>
<sequence length="1417" mass="153725">MKVRLKKAGILLLAASVMFGTKGELLAVRSADTGTAELVDGNTAAPEPWGALPSQNQYEYQKEELAAFCHFGPNTYSGYEWGFNQGTQTWLYEGIEPAELLPLENDFDAETLVKTLQEAGFKKLIVTAKHHDGFCIWNSQWTDYDMASTNYKDGEGDILAEISAACTKYDMNMGLYLSPWDVASPSYGYFDADGNSLCDWNGSGKGTPKNGMSWEEMEAADAEDYNVYYDNQLREILSNPKYGNNGRFVEVWMDGAKGDRSKYQEYDFVKWFTTIQECQGKAAGYEDDCLLFGAQAYTTVRWIGNELGLANEETWSKSRADKNANSTGGTIDNGSSGGYTKGFSDGNQWTVPEADARITSGWFWGDNKKTPKSLSELSNMYFNSVGHNATLLLNIPPNPEGKVDQAILDRVAEFGENIKESFDNNLAEGAAVTATEVRGNDVKFSPANVIDGDDDTYWTMNDGSTTGSLTLDLGGTKRFDLVTIEEAIQLGQRINSFTVEYQTEGSSEWQEFASGTTIGAKRICRNREVKANKIRINITGTAAAEAVPLISEVGIYQASEAFALGTGIPDELDVISVTDTDISDGAGFTYSGWTAETGSHFLGGNSMYAGAGKEATLKFTGSKVWLYGTKDSGHGAANIEIDGEQVAVMNTAAGSRSTGQMIYESEDLEDGSHTLKITNTGTVGLDAAVVLNNGGKGMLQFETRTYEVEEDTVTDIVVKRIGGSRGTVSVVYENNPGSAVQGHYDVNGISGTLVFADGEKEKSFPVRTTRDKSVTGDLYFTVDLTETEGAALGFNTSMKITIHDADDPQRLEKAKDILEEALGTDYGQYVSAVEQESTQDIIEEVQKIIQRLKAYINAGDKVPVHAVVETANRLEEARAKLIMREAYTEEEPFILPTGEEVKTAEAEAWILDASNAPSGKHIRITDDTTASNGKKVSWFARGNEVILPFDAPKAGIYKVTMTYQSGRAQDNKNALSWGGTNVNTGTVEVFGPNADTYKTEEFNIEVMQEGAGRLVLTVPDSGTNPEGPTMDKFQFECVDKTVEEIPVTGISFEGMQETELTADMPYLLLVPQLEPYNATGKIIFESSDPAVAEVTEDGLVTASADGSVVITVRTEDGLQKVQIPLTVKGVRWKEVTELALNVKEATLTKQNPKLQLKAVITPSDAMYKDVSFESSNPSVASVDENGLVTAVSDGEAVITATAVYDRKQARCKVTVKLNASDEPGKNPPGNSGNPGKDQNGKPGAVTGVKTAPDISSIKVSWNKVEKADSYIVTVYQGKKLLKSYPVTGNSLKISKLKKLTPYSVKVAAVNKAGQGADSALVKTGTCPKKTKITTVKQTQPKKAKVTFKKVKKAKGYAVFCKAGKGSYKRVGVTKKTTFVVKKLKKGKKYSFQVKAFIKNGKTFVYGKASKAKTLKVK</sequence>
<gene>
    <name evidence="1" type="ORF">E5357_04335</name>
</gene>